<evidence type="ECO:0000313" key="8">
    <source>
        <dbReference type="Proteomes" id="UP000230069"/>
    </source>
</evidence>
<dbReference type="EMBL" id="KZ305028">
    <property type="protein sequence ID" value="PIA51609.1"/>
    <property type="molecule type" value="Genomic_DNA"/>
</dbReference>
<dbReference type="Pfam" id="PF00067">
    <property type="entry name" value="p450"/>
    <property type="match status" value="1"/>
</dbReference>
<dbReference type="InterPro" id="IPR002401">
    <property type="entry name" value="Cyt_P450_E_grp-I"/>
</dbReference>
<dbReference type="PANTHER" id="PTHR47955:SF15">
    <property type="entry name" value="CYTOCHROME P450 71A2-LIKE"/>
    <property type="match status" value="1"/>
</dbReference>
<evidence type="ECO:0008006" key="9">
    <source>
        <dbReference type="Google" id="ProtNLM"/>
    </source>
</evidence>
<dbReference type="PRINTS" id="PR00385">
    <property type="entry name" value="P450"/>
</dbReference>
<dbReference type="InParanoid" id="A0A2G5E763"/>
<evidence type="ECO:0000256" key="2">
    <source>
        <dbReference type="ARBA" id="ARBA00022723"/>
    </source>
</evidence>
<dbReference type="PANTHER" id="PTHR47955">
    <property type="entry name" value="CYTOCHROME P450 FAMILY 71 PROTEIN"/>
    <property type="match status" value="1"/>
</dbReference>
<dbReference type="PRINTS" id="PR00463">
    <property type="entry name" value="EP450I"/>
</dbReference>
<keyword evidence="8" id="KW-1185">Reference proteome</keyword>
<organism evidence="7 8">
    <name type="scientific">Aquilegia coerulea</name>
    <name type="common">Rocky mountain columbine</name>
    <dbReference type="NCBI Taxonomy" id="218851"/>
    <lineage>
        <taxon>Eukaryota</taxon>
        <taxon>Viridiplantae</taxon>
        <taxon>Streptophyta</taxon>
        <taxon>Embryophyta</taxon>
        <taxon>Tracheophyta</taxon>
        <taxon>Spermatophyta</taxon>
        <taxon>Magnoliopsida</taxon>
        <taxon>Ranunculales</taxon>
        <taxon>Ranunculaceae</taxon>
        <taxon>Thalictroideae</taxon>
        <taxon>Aquilegia</taxon>
    </lineage>
</organism>
<feature type="transmembrane region" description="Helical" evidence="6">
    <location>
        <begin position="20"/>
        <end position="44"/>
    </location>
</feature>
<keyword evidence="5" id="KW-0560">Oxidoreductase</keyword>
<evidence type="ECO:0000256" key="6">
    <source>
        <dbReference type="SAM" id="Phobius"/>
    </source>
</evidence>
<evidence type="ECO:0000256" key="4">
    <source>
        <dbReference type="PIRSR" id="PIRSR602401-1"/>
    </source>
</evidence>
<keyword evidence="6" id="KW-0812">Transmembrane</keyword>
<dbReference type="FunFam" id="1.10.630.10:FF:000011">
    <property type="entry name" value="Cytochrome P450 83B1"/>
    <property type="match status" value="1"/>
</dbReference>
<keyword evidence="3 4" id="KW-0408">Iron</keyword>
<dbReference type="OrthoDB" id="1470350at2759"/>
<dbReference type="CDD" id="cd11072">
    <property type="entry name" value="CYP71-like"/>
    <property type="match status" value="1"/>
</dbReference>
<evidence type="ECO:0000256" key="1">
    <source>
        <dbReference type="ARBA" id="ARBA00010617"/>
    </source>
</evidence>
<dbReference type="GO" id="GO:0016705">
    <property type="term" value="F:oxidoreductase activity, acting on paired donors, with incorporation or reduction of molecular oxygen"/>
    <property type="evidence" value="ECO:0007669"/>
    <property type="project" value="InterPro"/>
</dbReference>
<dbReference type="AlphaFoldDB" id="A0A2G5E763"/>
<dbReference type="InterPro" id="IPR001128">
    <property type="entry name" value="Cyt_P450"/>
</dbReference>
<dbReference type="SUPFAM" id="SSF48264">
    <property type="entry name" value="Cytochrome P450"/>
    <property type="match status" value="1"/>
</dbReference>
<dbReference type="PROSITE" id="PS00086">
    <property type="entry name" value="CYTOCHROME_P450"/>
    <property type="match status" value="1"/>
</dbReference>
<comment type="cofactor">
    <cofactor evidence="4">
        <name>heme</name>
        <dbReference type="ChEBI" id="CHEBI:30413"/>
    </cofactor>
</comment>
<keyword evidence="4 5" id="KW-0349">Heme</keyword>
<comment type="similarity">
    <text evidence="1 5">Belongs to the cytochrome P450 family.</text>
</comment>
<keyword evidence="6" id="KW-1133">Transmembrane helix</keyword>
<accession>A0A2G5E763</accession>
<evidence type="ECO:0000256" key="3">
    <source>
        <dbReference type="ARBA" id="ARBA00023004"/>
    </source>
</evidence>
<keyword evidence="5" id="KW-0503">Monooxygenase</keyword>
<dbReference type="GO" id="GO:0044550">
    <property type="term" value="P:secondary metabolite biosynthetic process"/>
    <property type="evidence" value="ECO:0007669"/>
    <property type="project" value="UniProtKB-ARBA"/>
</dbReference>
<name>A0A2G5E763_AQUCA</name>
<dbReference type="GO" id="GO:0005506">
    <property type="term" value="F:iron ion binding"/>
    <property type="evidence" value="ECO:0007669"/>
    <property type="project" value="InterPro"/>
</dbReference>
<keyword evidence="6" id="KW-0472">Membrane</keyword>
<evidence type="ECO:0000256" key="5">
    <source>
        <dbReference type="RuleBase" id="RU000461"/>
    </source>
</evidence>
<sequence>MADLVTVLLQWLVLEKHQQTLLLFHYPLLLFVALLFVFSIYIIFRRDKHNLPPSPPKLPIIGNLHQLSKNLHFAIHNLSQKHGPLMMLSLGYCQTLVVSSAEMVREIKLHQEIPFADRPITTAGKMLIYGGINLVLSPYGEYWRQIRKIFVMELLSSKRVQSFKCLREEDVALMIKKISLSCSLGDPVNIRELVTVLTNDIVCRCALGRKHGGQDGHGNFGELATETVKLFTAFSFGDLFPWLGWVDYFTGLISRMKKASRALDNFFDQIIDEHLLQSKHSNSDYNKDFVDILLEVQKNDINFTRDHIKAIIMDSFVAGTDTTSTTIEWAFAELIKNPHVMKKAQEEVRRVVGTKDKVDEEDLHQMGYLKLVIKESLRLHPTAVLIPGQSSIATNVKGYYVPAKTRVLINAWSVQRDPKEWENPDEFIPERFHNNPIDFKGQDFKYIPFGSGRRGCPGISFGMAVVEIAIANLLYWFDWKTPGGEDLDMRESFGITVNKKIPLELVPISFSA</sequence>
<dbReference type="InterPro" id="IPR017972">
    <property type="entry name" value="Cyt_P450_CS"/>
</dbReference>
<feature type="binding site" description="axial binding residue" evidence="4">
    <location>
        <position position="456"/>
    </location>
    <ligand>
        <name>heme</name>
        <dbReference type="ChEBI" id="CHEBI:30413"/>
    </ligand>
    <ligandPart>
        <name>Fe</name>
        <dbReference type="ChEBI" id="CHEBI:18248"/>
    </ligandPart>
</feature>
<keyword evidence="2 4" id="KW-0479">Metal-binding</keyword>
<dbReference type="STRING" id="218851.A0A2G5E763"/>
<reference evidence="7 8" key="1">
    <citation type="submission" date="2017-09" db="EMBL/GenBank/DDBJ databases">
        <title>WGS assembly of Aquilegia coerulea Goldsmith.</title>
        <authorList>
            <person name="Hodges S."/>
            <person name="Kramer E."/>
            <person name="Nordborg M."/>
            <person name="Tomkins J."/>
            <person name="Borevitz J."/>
            <person name="Derieg N."/>
            <person name="Yan J."/>
            <person name="Mihaltcheva S."/>
            <person name="Hayes R.D."/>
            <person name="Rokhsar D."/>
        </authorList>
    </citation>
    <scope>NUCLEOTIDE SEQUENCE [LARGE SCALE GENOMIC DNA]</scope>
    <source>
        <strain evidence="8">cv. Goldsmith</strain>
    </source>
</reference>
<dbReference type="InterPro" id="IPR036396">
    <property type="entry name" value="Cyt_P450_sf"/>
</dbReference>
<protein>
    <recommendedName>
        <fullName evidence="9">Cytochrome P450</fullName>
    </recommendedName>
</protein>
<dbReference type="GO" id="GO:0004497">
    <property type="term" value="F:monooxygenase activity"/>
    <property type="evidence" value="ECO:0007669"/>
    <property type="project" value="UniProtKB-KW"/>
</dbReference>
<proteinExistence type="inferred from homology"/>
<gene>
    <name evidence="7" type="ORF">AQUCO_01100451v1</name>
</gene>
<dbReference type="Gene3D" id="1.10.630.10">
    <property type="entry name" value="Cytochrome P450"/>
    <property type="match status" value="1"/>
</dbReference>
<dbReference type="Proteomes" id="UP000230069">
    <property type="component" value="Unassembled WGS sequence"/>
</dbReference>
<dbReference type="GO" id="GO:0020037">
    <property type="term" value="F:heme binding"/>
    <property type="evidence" value="ECO:0007669"/>
    <property type="project" value="InterPro"/>
</dbReference>
<evidence type="ECO:0000313" key="7">
    <source>
        <dbReference type="EMBL" id="PIA51609.1"/>
    </source>
</evidence>